<reference evidence="1" key="1">
    <citation type="submission" date="2014-09" db="EMBL/GenBank/DDBJ databases">
        <authorList>
            <person name="Magalhaes I.L.F."/>
            <person name="Oliveira U."/>
            <person name="Santos F.R."/>
            <person name="Vidigal T.H.D.A."/>
            <person name="Brescovit A.D."/>
            <person name="Santos A.J."/>
        </authorList>
    </citation>
    <scope>NUCLEOTIDE SEQUENCE</scope>
    <source>
        <tissue evidence="1">Shoot tissue taken approximately 20 cm above the soil surface</tissue>
    </source>
</reference>
<dbReference type="EMBL" id="GBRH01171873">
    <property type="protein sequence ID" value="JAE26023.1"/>
    <property type="molecule type" value="Transcribed_RNA"/>
</dbReference>
<proteinExistence type="predicted"/>
<accession>A0A0A9GZK7</accession>
<protein>
    <submittedName>
        <fullName evidence="1">Uncharacterized protein</fullName>
    </submittedName>
</protein>
<organism evidence="1">
    <name type="scientific">Arundo donax</name>
    <name type="common">Giant reed</name>
    <name type="synonym">Donax arundinaceus</name>
    <dbReference type="NCBI Taxonomy" id="35708"/>
    <lineage>
        <taxon>Eukaryota</taxon>
        <taxon>Viridiplantae</taxon>
        <taxon>Streptophyta</taxon>
        <taxon>Embryophyta</taxon>
        <taxon>Tracheophyta</taxon>
        <taxon>Spermatophyta</taxon>
        <taxon>Magnoliopsida</taxon>
        <taxon>Liliopsida</taxon>
        <taxon>Poales</taxon>
        <taxon>Poaceae</taxon>
        <taxon>PACMAD clade</taxon>
        <taxon>Arundinoideae</taxon>
        <taxon>Arundineae</taxon>
        <taxon>Arundo</taxon>
    </lineage>
</organism>
<sequence length="44" mass="4926">MQIAMKGNQISIHLPSFSPRLLHIFALTVDTISVNFSQTTPTRI</sequence>
<reference evidence="1" key="2">
    <citation type="journal article" date="2015" name="Data Brief">
        <title>Shoot transcriptome of the giant reed, Arundo donax.</title>
        <authorList>
            <person name="Barrero R.A."/>
            <person name="Guerrero F.D."/>
            <person name="Moolhuijzen P."/>
            <person name="Goolsby J.A."/>
            <person name="Tidwell J."/>
            <person name="Bellgard S.E."/>
            <person name="Bellgard M.I."/>
        </authorList>
    </citation>
    <scope>NUCLEOTIDE SEQUENCE</scope>
    <source>
        <tissue evidence="1">Shoot tissue taken approximately 20 cm above the soil surface</tissue>
    </source>
</reference>
<evidence type="ECO:0000313" key="1">
    <source>
        <dbReference type="EMBL" id="JAE26023.1"/>
    </source>
</evidence>
<name>A0A0A9GZK7_ARUDO</name>
<dbReference type="AlphaFoldDB" id="A0A0A9GZK7"/>